<feature type="domain" description="TrwC relaxase" evidence="2">
    <location>
        <begin position="89"/>
        <end position="430"/>
    </location>
</feature>
<organism evidence="3 4">
    <name type="scientific">Methylobacterium goesingense</name>
    <dbReference type="NCBI Taxonomy" id="243690"/>
    <lineage>
        <taxon>Bacteria</taxon>
        <taxon>Pseudomonadati</taxon>
        <taxon>Pseudomonadota</taxon>
        <taxon>Alphaproteobacteria</taxon>
        <taxon>Hyphomicrobiales</taxon>
        <taxon>Methylobacteriaceae</taxon>
        <taxon>Methylobacterium</taxon>
    </lineage>
</organism>
<comment type="caution">
    <text evidence="3">The sequence shown here is derived from an EMBL/GenBank/DDBJ whole genome shotgun (WGS) entry which is preliminary data.</text>
</comment>
<evidence type="ECO:0000256" key="1">
    <source>
        <dbReference type="SAM" id="MobiDB-lite"/>
    </source>
</evidence>
<dbReference type="SUPFAM" id="SSF55464">
    <property type="entry name" value="Origin of replication-binding domain, RBD-like"/>
    <property type="match status" value="1"/>
</dbReference>
<proteinExistence type="predicted"/>
<accession>A0ABV2LBU4</accession>
<dbReference type="SUPFAM" id="SSF52540">
    <property type="entry name" value="P-loop containing nucleoside triphosphate hydrolases"/>
    <property type="match status" value="2"/>
</dbReference>
<feature type="region of interest" description="Disordered" evidence="1">
    <location>
        <begin position="1088"/>
        <end position="1110"/>
    </location>
</feature>
<dbReference type="InterPro" id="IPR014862">
    <property type="entry name" value="TrwC"/>
</dbReference>
<dbReference type="EMBL" id="JBEPMM010000026">
    <property type="protein sequence ID" value="MET3695323.1"/>
    <property type="molecule type" value="Genomic_DNA"/>
</dbReference>
<dbReference type="Pfam" id="PF13604">
    <property type="entry name" value="AAA_30"/>
    <property type="match status" value="1"/>
</dbReference>
<evidence type="ECO:0000313" key="4">
    <source>
        <dbReference type="Proteomes" id="UP001549145"/>
    </source>
</evidence>
<dbReference type="Pfam" id="PF08751">
    <property type="entry name" value="TrwC"/>
    <property type="match status" value="1"/>
</dbReference>
<reference evidence="3 4" key="1">
    <citation type="submission" date="2024-06" db="EMBL/GenBank/DDBJ databases">
        <title>Genomic Encyclopedia of Type Strains, Phase IV (KMG-IV): sequencing the most valuable type-strain genomes for metagenomic binning, comparative biology and taxonomic classification.</title>
        <authorList>
            <person name="Goeker M."/>
        </authorList>
    </citation>
    <scope>NUCLEOTIDE SEQUENCE [LARGE SCALE GENOMIC DNA]</scope>
    <source>
        <strain evidence="3 4">DSM 21331</strain>
    </source>
</reference>
<dbReference type="Gene3D" id="3.40.50.300">
    <property type="entry name" value="P-loop containing nucleotide triphosphate hydrolases"/>
    <property type="match status" value="1"/>
</dbReference>
<dbReference type="InterPro" id="IPR027417">
    <property type="entry name" value="P-loop_NTPase"/>
</dbReference>
<dbReference type="RefSeq" id="WP_238279020.1">
    <property type="nucleotide sequence ID" value="NZ_BPQL01000048.1"/>
</dbReference>
<name>A0ABV2LBU4_9HYPH</name>
<keyword evidence="4" id="KW-1185">Reference proteome</keyword>
<dbReference type="Proteomes" id="UP001549145">
    <property type="component" value="Unassembled WGS sequence"/>
</dbReference>
<evidence type="ECO:0000313" key="3">
    <source>
        <dbReference type="EMBL" id="MET3695323.1"/>
    </source>
</evidence>
<evidence type="ECO:0000259" key="2">
    <source>
        <dbReference type="Pfam" id="PF08751"/>
    </source>
</evidence>
<dbReference type="NCBIfam" id="NF041492">
    <property type="entry name" value="MobF"/>
    <property type="match status" value="1"/>
</dbReference>
<protein>
    <submittedName>
        <fullName evidence="3">Conjugative relaxase-like TrwC/TraI family protein</fullName>
    </submittedName>
</protein>
<sequence>MSGARAMVAHLLEPTLPAEMAQVAAYYARTPGAASAGPDAFNATVPRIREDLDPRLATLLGLDPHQIPDVDALAQLLAGRRADGEPVEGRKQREAMPSLAAETGLATDRLPTAEEVARVVAGRHAGTSEPLPAERAAGLRTRLLRLLGADDAAPDAGVVAAVAQGCRADGGPLRPTAFLDGLTATRAPVRFVDLCFSADKSLSLAWAFAETEAERALLHAVHRAAVAATMRTIEGTLGRARRGKGGRGGYEPGHMAWLGFDHFTSRPTTEIATRDPETGEAYTHLATVRVAGSPQLHTHVCALSHVLTDSGHVGTVDLAQLHGRVHEWGALYQSHIATGLRRIGIDTRLDPATGAACVVAVPERVRAAFSRRTTQGEAAARAYAQDQGLDWNSLDAARRIGLLKNGVQGDRRAAKTDDVGDLDAWRREAESLGWRPVAWSNLDTPIPLPDRAERMEIARVAAAPILAEAFKGEAVVDESAARLAAARGLVAAGIEDAAEIDDVARALLAGGIEEDGVHTPVIVREVRGPRGALAVRLTTGCHIDRETRLVALARAAAGDRSAALTIQEVDAGAAGAGLNLTGEHGQAQGKAMREIGTGGRVGVLVGAAGAGKSTLLSGLVRAWEAQGRKVYGTATAWRQAQALSDAGIPPERCIALAALLARARAGTLRLDVDAVILVDEVSLVSVKDSLATLELREAVGCTLVAIGDPRQGRSVEAGGVVGLLGRALGGEVAEVTSTVRQRTVEERELAGLARAGRAGDVLDVLRDQNRARLAPGTLSETAEAVADLWQERAAAIGEDAVLVVAPTREDCRAVSLAIRQRKRAMGRLGPDIAVLDAVDQAGDLYALPVAVGDRIRLYGRTHARGAGRGQLGVNGSVVEVLAVEEAGLVLRASSGREGLVPWTALRDRETGGRIRLGPGDCLTLSAAQGATAEESILAMPRGSEGVGAAAFYVGLSRHRSTSWLVLGEGGERRAVAAQRGIGDARPIRAADLWSNAAANFSRRPGSEGALDLLDRAAAVRHAAEDGFRRGLARMERRAVQGLTPTILPAQGRRRRIAQALEPLIIKLAARAQALTRIAALAADLGRTLSDASPPRARMRRTRTRTPAPRP</sequence>
<gene>
    <name evidence="3" type="ORF">ABID43_004891</name>
</gene>